<protein>
    <submittedName>
        <fullName evidence="1">Uncharacterized protein</fullName>
    </submittedName>
</protein>
<reference evidence="1" key="1">
    <citation type="submission" date="2019-08" db="EMBL/GenBank/DDBJ databases">
        <authorList>
            <person name="Kucharzyk K."/>
            <person name="Murdoch R.W."/>
            <person name="Higgins S."/>
            <person name="Loffler F."/>
        </authorList>
    </citation>
    <scope>NUCLEOTIDE SEQUENCE</scope>
</reference>
<dbReference type="EMBL" id="VSSQ01017210">
    <property type="protein sequence ID" value="MPM59281.1"/>
    <property type="molecule type" value="Genomic_DNA"/>
</dbReference>
<accession>A0A645B3Y4</accession>
<proteinExistence type="predicted"/>
<sequence>MDWEEWNVHIFATIYNGDKGEVKALTKDSVKWYEINSLPNNVISNIPWLILLGIDCLTNKYPPSLTIKY</sequence>
<organism evidence="1">
    <name type="scientific">bioreactor metagenome</name>
    <dbReference type="NCBI Taxonomy" id="1076179"/>
    <lineage>
        <taxon>unclassified sequences</taxon>
        <taxon>metagenomes</taxon>
        <taxon>ecological metagenomes</taxon>
    </lineage>
</organism>
<dbReference type="AlphaFoldDB" id="A0A645B3Y4"/>
<gene>
    <name evidence="1" type="ORF">SDC9_106121</name>
</gene>
<name>A0A645B3Y4_9ZZZZ</name>
<comment type="caution">
    <text evidence="1">The sequence shown here is derived from an EMBL/GenBank/DDBJ whole genome shotgun (WGS) entry which is preliminary data.</text>
</comment>
<evidence type="ECO:0000313" key="1">
    <source>
        <dbReference type="EMBL" id="MPM59281.1"/>
    </source>
</evidence>